<dbReference type="AlphaFoldDB" id="A0A5N6KYA9"/>
<dbReference type="EMBL" id="VIBQ01000016">
    <property type="protein sequence ID" value="KAB8356662.1"/>
    <property type="molecule type" value="Genomic_DNA"/>
</dbReference>
<sequence>MAMRRYTKPLEEGLLGMALESFSEVCESVFEPGRRNRKMLVCEWQQLRAVGARSRSCRASGGFKIKDTRRHFTNTTKKELLMELAT</sequence>
<proteinExistence type="predicted"/>
<comment type="caution">
    <text evidence="1">The sequence shown here is derived from an EMBL/GenBank/DDBJ whole genome shotgun (WGS) entry which is preliminary data.</text>
</comment>
<name>A0A5N6KYA9_9ROSI</name>
<evidence type="ECO:0000313" key="2">
    <source>
        <dbReference type="Proteomes" id="UP000327013"/>
    </source>
</evidence>
<accession>A0A5N6KYA9</accession>
<keyword evidence="2" id="KW-1185">Reference proteome</keyword>
<evidence type="ECO:0000313" key="1">
    <source>
        <dbReference type="EMBL" id="KAB8356662.1"/>
    </source>
</evidence>
<protein>
    <submittedName>
        <fullName evidence="1">Uncharacterized protein</fullName>
    </submittedName>
</protein>
<gene>
    <name evidence="1" type="ORF">FH972_024239</name>
</gene>
<dbReference type="Proteomes" id="UP000327013">
    <property type="component" value="Unassembled WGS sequence"/>
</dbReference>
<reference evidence="1 2" key="1">
    <citation type="submission" date="2019-06" db="EMBL/GenBank/DDBJ databases">
        <title>A chromosomal-level reference genome of Carpinus fangiana (Coryloideae, Betulaceae).</title>
        <authorList>
            <person name="Yang X."/>
            <person name="Wang Z."/>
            <person name="Zhang L."/>
            <person name="Hao G."/>
            <person name="Liu J."/>
            <person name="Yang Y."/>
        </authorList>
    </citation>
    <scope>NUCLEOTIDE SEQUENCE [LARGE SCALE GENOMIC DNA]</scope>
    <source>
        <strain evidence="1">Cfa_2016G</strain>
        <tissue evidence="1">Leaf</tissue>
    </source>
</reference>
<organism evidence="1 2">
    <name type="scientific">Carpinus fangiana</name>
    <dbReference type="NCBI Taxonomy" id="176857"/>
    <lineage>
        <taxon>Eukaryota</taxon>
        <taxon>Viridiplantae</taxon>
        <taxon>Streptophyta</taxon>
        <taxon>Embryophyta</taxon>
        <taxon>Tracheophyta</taxon>
        <taxon>Spermatophyta</taxon>
        <taxon>Magnoliopsida</taxon>
        <taxon>eudicotyledons</taxon>
        <taxon>Gunneridae</taxon>
        <taxon>Pentapetalae</taxon>
        <taxon>rosids</taxon>
        <taxon>fabids</taxon>
        <taxon>Fagales</taxon>
        <taxon>Betulaceae</taxon>
        <taxon>Carpinus</taxon>
    </lineage>
</organism>